<name>A0A8H4RXG3_9HELO</name>
<dbReference type="PANTHER" id="PTHR31601">
    <property type="entry name" value="28S RIBOSOMAL PROTEIN S36, MITOCHONDRIAL"/>
    <property type="match status" value="1"/>
</dbReference>
<evidence type="ECO:0000256" key="5">
    <source>
        <dbReference type="SAM" id="SignalP"/>
    </source>
</evidence>
<feature type="compositionally biased region" description="Polar residues" evidence="4">
    <location>
        <begin position="169"/>
        <end position="183"/>
    </location>
</feature>
<evidence type="ECO:0000256" key="2">
    <source>
        <dbReference type="ARBA" id="ARBA00023128"/>
    </source>
</evidence>
<dbReference type="Proteomes" id="UP000566819">
    <property type="component" value="Unassembled WGS sequence"/>
</dbReference>
<proteinExistence type="inferred from homology"/>
<organism evidence="6 7">
    <name type="scientific">Cudoniella acicularis</name>
    <dbReference type="NCBI Taxonomy" id="354080"/>
    <lineage>
        <taxon>Eukaryota</taxon>
        <taxon>Fungi</taxon>
        <taxon>Dikarya</taxon>
        <taxon>Ascomycota</taxon>
        <taxon>Pezizomycotina</taxon>
        <taxon>Leotiomycetes</taxon>
        <taxon>Helotiales</taxon>
        <taxon>Tricladiaceae</taxon>
        <taxon>Cudoniella</taxon>
    </lineage>
</organism>
<accession>A0A8H4RXG3</accession>
<dbReference type="AlphaFoldDB" id="A0A8H4RXG3"/>
<evidence type="ECO:0000256" key="4">
    <source>
        <dbReference type="SAM" id="MobiDB-lite"/>
    </source>
</evidence>
<dbReference type="InterPro" id="IPR020373">
    <property type="entry name" value="Kgd4/YMR-31"/>
</dbReference>
<keyword evidence="2" id="KW-0496">Mitochondrion</keyword>
<feature type="region of interest" description="Disordered" evidence="4">
    <location>
        <begin position="155"/>
        <end position="187"/>
    </location>
</feature>
<evidence type="ECO:0000313" key="6">
    <source>
        <dbReference type="EMBL" id="KAF4637343.1"/>
    </source>
</evidence>
<dbReference type="PANTHER" id="PTHR31601:SF2">
    <property type="entry name" value="ALPHA-KETOGLUTARATE DEHYDROGENASE COMPONENT 4"/>
    <property type="match status" value="1"/>
</dbReference>
<dbReference type="GO" id="GO:0005739">
    <property type="term" value="C:mitochondrion"/>
    <property type="evidence" value="ECO:0007669"/>
    <property type="project" value="UniProtKB-SubCell"/>
</dbReference>
<comment type="caution">
    <text evidence="6">The sequence shown here is derived from an EMBL/GenBank/DDBJ whole genome shotgun (WGS) entry which is preliminary data.</text>
</comment>
<protein>
    <submittedName>
        <fullName evidence="6">Uncharacterized protein</fullName>
    </submittedName>
</protein>
<reference evidence="6 7" key="1">
    <citation type="submission" date="2020-03" db="EMBL/GenBank/DDBJ databases">
        <title>Draft Genome Sequence of Cudoniella acicularis.</title>
        <authorList>
            <person name="Buettner E."/>
            <person name="Kellner H."/>
        </authorList>
    </citation>
    <scope>NUCLEOTIDE SEQUENCE [LARGE SCALE GENOMIC DNA]</scope>
    <source>
        <strain evidence="6 7">DSM 108380</strain>
    </source>
</reference>
<dbReference type="EMBL" id="JAAMPI010000026">
    <property type="protein sequence ID" value="KAF4637343.1"/>
    <property type="molecule type" value="Genomic_DNA"/>
</dbReference>
<evidence type="ECO:0000256" key="3">
    <source>
        <dbReference type="ARBA" id="ARBA00043970"/>
    </source>
</evidence>
<sequence length="340" mass="36616">MAVMKTIILCFSPASALAIKRDTSTILSEISSINSNVKALTSAVNGYSGSLLGAIPLENAESTVVPADLATLKSDTNSFANVLIAIASSDATTEANDLMSQIDNDFQLIGFTTKLEHTLTTQHAPPFFTSSTARQDKPQAFFADRISEVGRPRTFSTRSFFDPHHTPRRQSLQLHNASAQQQNHSRRTPDIVASSISHRFPGYSNLKMLATKALRQAAAHAERTPMIKFLGKRTTPTSIDHTPHVHPASSSHELPADFTSAKSSSTSFSSYRQKAIQHGPLGRSANGDGIGSISGHSLGPVAPAKGEYFDRNELPARFRRTPIDMSEIDAIETGGATLVC</sequence>
<comment type="subcellular location">
    <subcellularLocation>
        <location evidence="1">Mitochondrion</location>
    </subcellularLocation>
</comment>
<dbReference type="Pfam" id="PF10937">
    <property type="entry name" value="Kgd4-YMR31"/>
    <property type="match status" value="1"/>
</dbReference>
<dbReference type="GO" id="GO:0006103">
    <property type="term" value="P:2-oxoglutarate metabolic process"/>
    <property type="evidence" value="ECO:0007669"/>
    <property type="project" value="InterPro"/>
</dbReference>
<keyword evidence="5" id="KW-0732">Signal</keyword>
<keyword evidence="7" id="KW-1185">Reference proteome</keyword>
<feature type="signal peptide" evidence="5">
    <location>
        <begin position="1"/>
        <end position="18"/>
    </location>
</feature>
<dbReference type="OrthoDB" id="2116030at2759"/>
<evidence type="ECO:0000313" key="7">
    <source>
        <dbReference type="Proteomes" id="UP000566819"/>
    </source>
</evidence>
<dbReference type="GO" id="GO:0004591">
    <property type="term" value="F:oxoglutarate dehydrogenase (succinyl-transferring) activity"/>
    <property type="evidence" value="ECO:0007669"/>
    <property type="project" value="TreeGrafter"/>
</dbReference>
<feature type="chain" id="PRO_5034541863" evidence="5">
    <location>
        <begin position="19"/>
        <end position="340"/>
    </location>
</feature>
<evidence type="ECO:0000256" key="1">
    <source>
        <dbReference type="ARBA" id="ARBA00004173"/>
    </source>
</evidence>
<comment type="similarity">
    <text evidence="3">Belongs to the alpha-ketoglutarate dehydrogenase component 4 family.</text>
</comment>
<gene>
    <name evidence="6" type="ORF">G7Y89_g743</name>
</gene>
<feature type="region of interest" description="Disordered" evidence="4">
    <location>
        <begin position="242"/>
        <end position="261"/>
    </location>
</feature>